<name>A0ABV8TTT0_9ACTN</name>
<dbReference type="RefSeq" id="WP_380617611.1">
    <property type="nucleotide sequence ID" value="NZ_JBHSDK010000002.1"/>
</dbReference>
<evidence type="ECO:0000313" key="2">
    <source>
        <dbReference type="EMBL" id="MFC4333872.1"/>
    </source>
</evidence>
<gene>
    <name evidence="2" type="ORF">ACFPET_01515</name>
</gene>
<organism evidence="2 3">
    <name type="scientific">Salininema proteolyticum</name>
    <dbReference type="NCBI Taxonomy" id="1607685"/>
    <lineage>
        <taxon>Bacteria</taxon>
        <taxon>Bacillati</taxon>
        <taxon>Actinomycetota</taxon>
        <taxon>Actinomycetes</taxon>
        <taxon>Glycomycetales</taxon>
        <taxon>Glycomycetaceae</taxon>
        <taxon>Salininema</taxon>
    </lineage>
</organism>
<comment type="caution">
    <text evidence="2">The sequence shown here is derived from an EMBL/GenBank/DDBJ whole genome shotgun (WGS) entry which is preliminary data.</text>
</comment>
<accession>A0ABV8TTT0</accession>
<proteinExistence type="predicted"/>
<dbReference type="EMBL" id="JBHSDK010000002">
    <property type="protein sequence ID" value="MFC4333872.1"/>
    <property type="molecule type" value="Genomic_DNA"/>
</dbReference>
<feature type="transmembrane region" description="Helical" evidence="1">
    <location>
        <begin position="20"/>
        <end position="42"/>
    </location>
</feature>
<reference evidence="3" key="1">
    <citation type="journal article" date="2019" name="Int. J. Syst. Evol. Microbiol.">
        <title>The Global Catalogue of Microorganisms (GCM) 10K type strain sequencing project: providing services to taxonomists for standard genome sequencing and annotation.</title>
        <authorList>
            <consortium name="The Broad Institute Genomics Platform"/>
            <consortium name="The Broad Institute Genome Sequencing Center for Infectious Disease"/>
            <person name="Wu L."/>
            <person name="Ma J."/>
        </authorList>
    </citation>
    <scope>NUCLEOTIDE SEQUENCE [LARGE SCALE GENOMIC DNA]</scope>
    <source>
        <strain evidence="3">IBRC-M 10908</strain>
    </source>
</reference>
<keyword evidence="1" id="KW-0812">Transmembrane</keyword>
<evidence type="ECO:0000313" key="3">
    <source>
        <dbReference type="Proteomes" id="UP001595823"/>
    </source>
</evidence>
<evidence type="ECO:0000256" key="1">
    <source>
        <dbReference type="SAM" id="Phobius"/>
    </source>
</evidence>
<keyword evidence="1" id="KW-0472">Membrane</keyword>
<sequence length="76" mass="7788">MTDRSAARRPPDVWWRRALAAVDGLDVAFAAALLMTAAGLFILWGVGVALLGVGGIGLAGSIALLVRSDAAARGRD</sequence>
<keyword evidence="3" id="KW-1185">Reference proteome</keyword>
<feature type="transmembrane region" description="Helical" evidence="1">
    <location>
        <begin position="48"/>
        <end position="66"/>
    </location>
</feature>
<dbReference type="Proteomes" id="UP001595823">
    <property type="component" value="Unassembled WGS sequence"/>
</dbReference>
<protein>
    <submittedName>
        <fullName evidence="2">Uncharacterized protein</fullName>
    </submittedName>
</protein>
<keyword evidence="1" id="KW-1133">Transmembrane helix</keyword>